<feature type="transmembrane region" description="Helical" evidence="1">
    <location>
        <begin position="214"/>
        <end position="234"/>
    </location>
</feature>
<keyword evidence="3" id="KW-1185">Reference proteome</keyword>
<accession>A0A931DFH8</accession>
<evidence type="ECO:0000313" key="3">
    <source>
        <dbReference type="Proteomes" id="UP000614047"/>
    </source>
</evidence>
<feature type="transmembrane region" description="Helical" evidence="1">
    <location>
        <begin position="143"/>
        <end position="162"/>
    </location>
</feature>
<feature type="transmembrane region" description="Helical" evidence="1">
    <location>
        <begin position="69"/>
        <end position="92"/>
    </location>
</feature>
<evidence type="ECO:0000313" key="2">
    <source>
        <dbReference type="EMBL" id="MBG6087673.1"/>
    </source>
</evidence>
<organism evidence="2 3">
    <name type="scientific">Actinomadura viridis</name>
    <dbReference type="NCBI Taxonomy" id="58110"/>
    <lineage>
        <taxon>Bacteria</taxon>
        <taxon>Bacillati</taxon>
        <taxon>Actinomycetota</taxon>
        <taxon>Actinomycetes</taxon>
        <taxon>Streptosporangiales</taxon>
        <taxon>Thermomonosporaceae</taxon>
        <taxon>Actinomadura</taxon>
    </lineage>
</organism>
<gene>
    <name evidence="2" type="ORF">IW256_001786</name>
</gene>
<protein>
    <submittedName>
        <fullName evidence="2">Cobalt transporter CbtA</fullName>
    </submittedName>
</protein>
<keyword evidence="1" id="KW-0812">Transmembrane</keyword>
<name>A0A931DFH8_9ACTN</name>
<feature type="transmembrane region" description="Helical" evidence="1">
    <location>
        <begin position="104"/>
        <end position="123"/>
    </location>
</feature>
<sequence>MMRSLLVRGMLTGVVAAAAGLLIAWIYGEPQVAEAIAFEEAQAAAGHAAGGHDHGEEAEVVSRTVQSTIGLITAMVFYGVAIGGLFSVAFAFAHGRIGNLGARATSALVALAGFVAIVLVPFLKYPPTPPAVGDPGTIGGRTALYFGMVALGVLATVAAVIVHGRLAPRLGAWNAATVTAVGFAIVVAVVFRLTPRPDAVAEGFPGTVLWDFRIASLGVQVVLWATLGLLFGALTERSFRRRAGSRTGTETGAARTPA</sequence>
<dbReference type="Pfam" id="PF09490">
    <property type="entry name" value="CbtA"/>
    <property type="match status" value="1"/>
</dbReference>
<proteinExistence type="predicted"/>
<evidence type="ECO:0000256" key="1">
    <source>
        <dbReference type="SAM" id="Phobius"/>
    </source>
</evidence>
<dbReference type="AlphaFoldDB" id="A0A931DFH8"/>
<feature type="transmembrane region" description="Helical" evidence="1">
    <location>
        <begin position="174"/>
        <end position="194"/>
    </location>
</feature>
<dbReference type="EMBL" id="JADOUA010000001">
    <property type="protein sequence ID" value="MBG6087673.1"/>
    <property type="molecule type" value="Genomic_DNA"/>
</dbReference>
<reference evidence="2" key="1">
    <citation type="submission" date="2020-11" db="EMBL/GenBank/DDBJ databases">
        <title>Sequencing the genomes of 1000 actinobacteria strains.</title>
        <authorList>
            <person name="Klenk H.-P."/>
        </authorList>
    </citation>
    <scope>NUCLEOTIDE SEQUENCE</scope>
    <source>
        <strain evidence="2">DSM 43175</strain>
    </source>
</reference>
<dbReference type="InterPro" id="IPR012666">
    <property type="entry name" value="CbtA_put"/>
</dbReference>
<keyword evidence="1" id="KW-1133">Transmembrane helix</keyword>
<dbReference type="RefSeq" id="WP_197010498.1">
    <property type="nucleotide sequence ID" value="NZ_BAABES010000008.1"/>
</dbReference>
<dbReference type="Proteomes" id="UP000614047">
    <property type="component" value="Unassembled WGS sequence"/>
</dbReference>
<keyword evidence="1" id="KW-0472">Membrane</keyword>
<comment type="caution">
    <text evidence="2">The sequence shown here is derived from an EMBL/GenBank/DDBJ whole genome shotgun (WGS) entry which is preliminary data.</text>
</comment>